<dbReference type="Pfam" id="PF02518">
    <property type="entry name" value="HATPase_c"/>
    <property type="match status" value="1"/>
</dbReference>
<comment type="catalytic activity">
    <reaction evidence="1">
        <text>ATP + protein L-histidine = ADP + protein N-phospho-L-histidine.</text>
        <dbReference type="EC" id="2.7.13.3"/>
    </reaction>
</comment>
<dbReference type="EC" id="2.7.13.3" evidence="3"/>
<evidence type="ECO:0000313" key="22">
    <source>
        <dbReference type="Proteomes" id="UP000562027"/>
    </source>
</evidence>
<keyword evidence="11" id="KW-0843">Virulence</keyword>
<evidence type="ECO:0000256" key="16">
    <source>
        <dbReference type="PROSITE-ProRule" id="PRU00169"/>
    </source>
</evidence>
<dbReference type="InterPro" id="IPR003018">
    <property type="entry name" value="GAF"/>
</dbReference>
<evidence type="ECO:0000259" key="19">
    <source>
        <dbReference type="PROSITE" id="PS50110"/>
    </source>
</evidence>
<dbReference type="SUPFAM" id="SSF55781">
    <property type="entry name" value="GAF domain-like"/>
    <property type="match status" value="1"/>
</dbReference>
<dbReference type="GO" id="GO:0003677">
    <property type="term" value="F:DNA binding"/>
    <property type="evidence" value="ECO:0007669"/>
    <property type="project" value="UniProtKB-KW"/>
</dbReference>
<comment type="function">
    <text evidence="14">Member of the two-component regulatory system BvgS/BvgA. Phosphorylates BvgA via a four-step phosphorelay in response to environmental signals.</text>
</comment>
<proteinExistence type="predicted"/>
<dbReference type="AlphaFoldDB" id="A0A840LEA8"/>
<dbReference type="InterPro" id="IPR011006">
    <property type="entry name" value="CheY-like_superfamily"/>
</dbReference>
<dbReference type="SMART" id="SM00387">
    <property type="entry name" value="HATPase_c"/>
    <property type="match status" value="1"/>
</dbReference>
<dbReference type="PANTHER" id="PTHR43047:SF72">
    <property type="entry name" value="OSMOSENSING HISTIDINE PROTEIN KINASE SLN1"/>
    <property type="match status" value="1"/>
</dbReference>
<feature type="domain" description="PAC" evidence="20">
    <location>
        <begin position="254"/>
        <end position="306"/>
    </location>
</feature>
<name>A0A840LEA8_9BURK</name>
<keyword evidence="5" id="KW-0808">Transferase</keyword>
<evidence type="ECO:0000256" key="4">
    <source>
        <dbReference type="ARBA" id="ARBA00022553"/>
    </source>
</evidence>
<dbReference type="PROSITE" id="PS50109">
    <property type="entry name" value="HIS_KIN"/>
    <property type="match status" value="1"/>
</dbReference>
<evidence type="ECO:0000256" key="17">
    <source>
        <dbReference type="SAM" id="Coils"/>
    </source>
</evidence>
<evidence type="ECO:0000256" key="11">
    <source>
        <dbReference type="ARBA" id="ARBA00023026"/>
    </source>
</evidence>
<dbReference type="InterPro" id="IPR000700">
    <property type="entry name" value="PAS-assoc_C"/>
</dbReference>
<dbReference type="SMART" id="SM00388">
    <property type="entry name" value="HisKA"/>
    <property type="match status" value="1"/>
</dbReference>
<evidence type="ECO:0000256" key="15">
    <source>
        <dbReference type="ARBA" id="ARBA00070152"/>
    </source>
</evidence>
<evidence type="ECO:0000256" key="3">
    <source>
        <dbReference type="ARBA" id="ARBA00012438"/>
    </source>
</evidence>
<feature type="coiled-coil region" evidence="17">
    <location>
        <begin position="162"/>
        <end position="189"/>
    </location>
</feature>
<dbReference type="Pfam" id="PF00512">
    <property type="entry name" value="HisKA"/>
    <property type="match status" value="1"/>
</dbReference>
<keyword evidence="7" id="KW-0547">Nucleotide-binding</keyword>
<organism evidence="21 22">
    <name type="scientific">Roseateles oligotrophus</name>
    <dbReference type="NCBI Taxonomy" id="1769250"/>
    <lineage>
        <taxon>Bacteria</taxon>
        <taxon>Pseudomonadati</taxon>
        <taxon>Pseudomonadota</taxon>
        <taxon>Betaproteobacteria</taxon>
        <taxon>Burkholderiales</taxon>
        <taxon>Sphaerotilaceae</taxon>
        <taxon>Roseateles</taxon>
    </lineage>
</organism>
<keyword evidence="9" id="KW-0067">ATP-binding</keyword>
<dbReference type="Proteomes" id="UP000562027">
    <property type="component" value="Unassembled WGS sequence"/>
</dbReference>
<evidence type="ECO:0000256" key="2">
    <source>
        <dbReference type="ARBA" id="ARBA00004370"/>
    </source>
</evidence>
<dbReference type="PRINTS" id="PR00344">
    <property type="entry name" value="BCTRLSENSOR"/>
</dbReference>
<keyword evidence="21" id="KW-0238">DNA-binding</keyword>
<dbReference type="GO" id="GO:0000155">
    <property type="term" value="F:phosphorelay sensor kinase activity"/>
    <property type="evidence" value="ECO:0007669"/>
    <property type="project" value="InterPro"/>
</dbReference>
<dbReference type="Gene3D" id="1.10.287.130">
    <property type="match status" value="1"/>
</dbReference>
<evidence type="ECO:0000259" key="18">
    <source>
        <dbReference type="PROSITE" id="PS50109"/>
    </source>
</evidence>
<dbReference type="RefSeq" id="WP_184302249.1">
    <property type="nucleotide sequence ID" value="NZ_JACHLP010000007.1"/>
</dbReference>
<evidence type="ECO:0000256" key="1">
    <source>
        <dbReference type="ARBA" id="ARBA00000085"/>
    </source>
</evidence>
<dbReference type="InterPro" id="IPR005467">
    <property type="entry name" value="His_kinase_dom"/>
</dbReference>
<dbReference type="GO" id="GO:0009927">
    <property type="term" value="F:histidine phosphotransfer kinase activity"/>
    <property type="evidence" value="ECO:0007669"/>
    <property type="project" value="TreeGrafter"/>
</dbReference>
<feature type="modified residue" description="4-aspartylphosphate" evidence="16">
    <location>
        <position position="619"/>
    </location>
</feature>
<keyword evidence="10" id="KW-0902">Two-component regulatory system</keyword>
<dbReference type="SUPFAM" id="SSF55785">
    <property type="entry name" value="PYP-like sensor domain (PAS domain)"/>
    <property type="match status" value="1"/>
</dbReference>
<evidence type="ECO:0000256" key="10">
    <source>
        <dbReference type="ARBA" id="ARBA00023012"/>
    </source>
</evidence>
<dbReference type="InterPro" id="IPR013655">
    <property type="entry name" value="PAS_fold_3"/>
</dbReference>
<dbReference type="SUPFAM" id="SSF47384">
    <property type="entry name" value="Homodimeric domain of signal transducing histidine kinase"/>
    <property type="match status" value="1"/>
</dbReference>
<dbReference type="EMBL" id="JACHLP010000007">
    <property type="protein sequence ID" value="MBB4844972.1"/>
    <property type="molecule type" value="Genomic_DNA"/>
</dbReference>
<evidence type="ECO:0000256" key="7">
    <source>
        <dbReference type="ARBA" id="ARBA00022741"/>
    </source>
</evidence>
<evidence type="ECO:0000259" key="20">
    <source>
        <dbReference type="PROSITE" id="PS50113"/>
    </source>
</evidence>
<dbReference type="SUPFAM" id="SSF55874">
    <property type="entry name" value="ATPase domain of HSP90 chaperone/DNA topoisomerase II/histidine kinase"/>
    <property type="match status" value="1"/>
</dbReference>
<dbReference type="InterPro" id="IPR000014">
    <property type="entry name" value="PAS"/>
</dbReference>
<evidence type="ECO:0000256" key="13">
    <source>
        <dbReference type="ARBA" id="ARBA00023306"/>
    </source>
</evidence>
<dbReference type="Pfam" id="PF01590">
    <property type="entry name" value="GAF"/>
    <property type="match status" value="1"/>
</dbReference>
<dbReference type="InterPro" id="IPR003594">
    <property type="entry name" value="HATPase_dom"/>
</dbReference>
<dbReference type="SMART" id="SM00065">
    <property type="entry name" value="GAF"/>
    <property type="match status" value="1"/>
</dbReference>
<dbReference type="FunFam" id="3.30.565.10:FF:000010">
    <property type="entry name" value="Sensor histidine kinase RcsC"/>
    <property type="match status" value="1"/>
</dbReference>
<dbReference type="CDD" id="cd16922">
    <property type="entry name" value="HATPase_EvgS-ArcB-TorS-like"/>
    <property type="match status" value="1"/>
</dbReference>
<dbReference type="PROSITE" id="PS50110">
    <property type="entry name" value="RESPONSE_REGULATORY"/>
    <property type="match status" value="1"/>
</dbReference>
<evidence type="ECO:0000256" key="5">
    <source>
        <dbReference type="ARBA" id="ARBA00022679"/>
    </source>
</evidence>
<dbReference type="CDD" id="cd00082">
    <property type="entry name" value="HisKA"/>
    <property type="match status" value="1"/>
</dbReference>
<gene>
    <name evidence="21" type="ORF">HNP55_003518</name>
</gene>
<dbReference type="SUPFAM" id="SSF52172">
    <property type="entry name" value="CheY-like"/>
    <property type="match status" value="1"/>
</dbReference>
<sequence>MPVDPAIVPGNEEQRLAALRRYDILDTPPDGAFDNVTKLAARLFKVPIAIVSLVDSDRIWFKSHHGVDASQIDREPGLCASGILGDLPYVLTNAMADPRSMTNPLVAGAMGLRFYAGVPLRTHDNYNLGMLCCLDQQPREVTPEEMDDLQCLAQMVMDQMEVRLAARQIDQLGQQVAQARERLQLAVRAGRVGVWGLDLALGRFDWDEQMHALYGCQSGSFETTPQAWLALIHPEDRERVQASWQASVSGKTAFESEFRVLLAHGEVRYLRSLAQVYKNEQGQPYRLLGTNWDVTEERRASEALLEAKNAAEAAERAKSSFLASMSHELRTPLNAIIGFAEIMRHDPALSADNAHYVGIINQSGNHLLALINEVLDMAKVESGRVELLEHDIDLPSFLDTVAAMIAVRAEKKDLRLVREFAPELPRFVRTDELKLRQVLLNLLSNAVKFTQHGEVRLRVRYAPLAEAGQGELHCEISDTGPGMGAEELAGLFTPFQQGHAGRSSQEGTGLGLVLSKRFVELMGGSISVRSQLGVGSSFAFSVRLSVAASGLAADPLRRVSGLAPGQRPVKVLVVDDILLNRLLLERMMAAVGFEVCSAVNGEEAVQMFERYKPDFIWIDLVMPVMNGDEAARRIRTLPGGQQVRIVCVTASALLEDRSRILASGCDEVLFKPLREPQIFGLMQDLLGLEFIYDEADGEALARSPSQQPDLASGQAALPALPEDWLPPFQAAVLSGDTQLIQAQIQALPASHADLGLRLQALLDDLQLDRLAVFAETQAQLQAPSPA</sequence>
<accession>A0A840LEA8</accession>
<keyword evidence="13" id="KW-0131">Cell cycle</keyword>
<dbReference type="CDD" id="cd17546">
    <property type="entry name" value="REC_hyHK_CKI1_RcsC-like"/>
    <property type="match status" value="1"/>
</dbReference>
<dbReference type="SMART" id="SM00091">
    <property type="entry name" value="PAS"/>
    <property type="match status" value="1"/>
</dbReference>
<dbReference type="PROSITE" id="PS50113">
    <property type="entry name" value="PAC"/>
    <property type="match status" value="1"/>
</dbReference>
<dbReference type="GO" id="GO:0005524">
    <property type="term" value="F:ATP binding"/>
    <property type="evidence" value="ECO:0007669"/>
    <property type="project" value="UniProtKB-KW"/>
</dbReference>
<dbReference type="InterPro" id="IPR001789">
    <property type="entry name" value="Sig_transdc_resp-reg_receiver"/>
</dbReference>
<dbReference type="InterPro" id="IPR036097">
    <property type="entry name" value="HisK_dim/P_sf"/>
</dbReference>
<dbReference type="Gene3D" id="3.40.50.2300">
    <property type="match status" value="1"/>
</dbReference>
<comment type="caution">
    <text evidence="21">The sequence shown here is derived from an EMBL/GenBank/DDBJ whole genome shotgun (WGS) entry which is preliminary data.</text>
</comment>
<evidence type="ECO:0000256" key="12">
    <source>
        <dbReference type="ARBA" id="ARBA00023136"/>
    </source>
</evidence>
<evidence type="ECO:0000256" key="9">
    <source>
        <dbReference type="ARBA" id="ARBA00022840"/>
    </source>
</evidence>
<feature type="domain" description="Response regulatory" evidence="19">
    <location>
        <begin position="570"/>
        <end position="686"/>
    </location>
</feature>
<dbReference type="InterPro" id="IPR003661">
    <property type="entry name" value="HisK_dim/P_dom"/>
</dbReference>
<feature type="domain" description="Histidine kinase" evidence="18">
    <location>
        <begin position="324"/>
        <end position="546"/>
    </location>
</feature>
<dbReference type="Gene3D" id="3.30.450.40">
    <property type="match status" value="1"/>
</dbReference>
<dbReference type="Gene3D" id="2.10.70.100">
    <property type="match status" value="1"/>
</dbReference>
<evidence type="ECO:0000256" key="8">
    <source>
        <dbReference type="ARBA" id="ARBA00022777"/>
    </source>
</evidence>
<keyword evidence="12" id="KW-0472">Membrane</keyword>
<dbReference type="FunFam" id="1.10.287.130:FF:000038">
    <property type="entry name" value="Sensory transduction histidine kinase"/>
    <property type="match status" value="1"/>
</dbReference>
<keyword evidence="8 21" id="KW-0418">Kinase</keyword>
<dbReference type="Gene3D" id="3.30.450.20">
    <property type="entry name" value="PAS domain"/>
    <property type="match status" value="1"/>
</dbReference>
<dbReference type="GO" id="GO:0005886">
    <property type="term" value="C:plasma membrane"/>
    <property type="evidence" value="ECO:0007669"/>
    <property type="project" value="TreeGrafter"/>
</dbReference>
<reference evidence="21 22" key="1">
    <citation type="submission" date="2020-08" db="EMBL/GenBank/DDBJ databases">
        <title>Functional genomics of gut bacteria from endangered species of beetles.</title>
        <authorList>
            <person name="Carlos-Shanley C."/>
        </authorList>
    </citation>
    <scope>NUCLEOTIDE SEQUENCE [LARGE SCALE GENOMIC DNA]</scope>
    <source>
        <strain evidence="21 22">S00239</strain>
    </source>
</reference>
<dbReference type="InterPro" id="IPR035965">
    <property type="entry name" value="PAS-like_dom_sf"/>
</dbReference>
<keyword evidence="22" id="KW-1185">Reference proteome</keyword>
<evidence type="ECO:0000313" key="21">
    <source>
        <dbReference type="EMBL" id="MBB4844972.1"/>
    </source>
</evidence>
<dbReference type="Pfam" id="PF08447">
    <property type="entry name" value="PAS_3"/>
    <property type="match status" value="1"/>
</dbReference>
<dbReference type="Pfam" id="PF00072">
    <property type="entry name" value="Response_reg"/>
    <property type="match status" value="1"/>
</dbReference>
<keyword evidence="17" id="KW-0175">Coiled coil</keyword>
<evidence type="ECO:0000256" key="14">
    <source>
        <dbReference type="ARBA" id="ARBA00058004"/>
    </source>
</evidence>
<dbReference type="InterPro" id="IPR004358">
    <property type="entry name" value="Sig_transdc_His_kin-like_C"/>
</dbReference>
<dbReference type="SMART" id="SM00086">
    <property type="entry name" value="PAC"/>
    <property type="match status" value="1"/>
</dbReference>
<keyword evidence="4 16" id="KW-0597">Phosphoprotein</keyword>
<dbReference type="CDD" id="cd00130">
    <property type="entry name" value="PAS"/>
    <property type="match status" value="1"/>
</dbReference>
<comment type="subcellular location">
    <subcellularLocation>
        <location evidence="2">Membrane</location>
    </subcellularLocation>
</comment>
<dbReference type="InterPro" id="IPR036890">
    <property type="entry name" value="HATPase_C_sf"/>
</dbReference>
<dbReference type="PANTHER" id="PTHR43047">
    <property type="entry name" value="TWO-COMPONENT HISTIDINE PROTEIN KINASE"/>
    <property type="match status" value="1"/>
</dbReference>
<dbReference type="SMART" id="SM00448">
    <property type="entry name" value="REC"/>
    <property type="match status" value="1"/>
</dbReference>
<evidence type="ECO:0000256" key="6">
    <source>
        <dbReference type="ARBA" id="ARBA00022729"/>
    </source>
</evidence>
<dbReference type="InterPro" id="IPR001610">
    <property type="entry name" value="PAC"/>
</dbReference>
<protein>
    <recommendedName>
        <fullName evidence="15">Virulence sensor protein BvgS</fullName>
        <ecNumber evidence="3">2.7.13.3</ecNumber>
    </recommendedName>
</protein>
<dbReference type="InterPro" id="IPR029016">
    <property type="entry name" value="GAF-like_dom_sf"/>
</dbReference>
<keyword evidence="6" id="KW-0732">Signal</keyword>
<dbReference type="Gene3D" id="3.30.565.10">
    <property type="entry name" value="Histidine kinase-like ATPase, C-terminal domain"/>
    <property type="match status" value="1"/>
</dbReference>